<evidence type="ECO:0000256" key="1">
    <source>
        <dbReference type="SAM" id="MobiDB-lite"/>
    </source>
</evidence>
<reference evidence="2 3" key="1">
    <citation type="submission" date="2024-02" db="EMBL/GenBank/DDBJ databases">
        <title>High-quality chromosome-scale genome assembly of Pensacola bahiagrass (Paspalum notatum Flugge var. saurae).</title>
        <authorList>
            <person name="Vega J.M."/>
            <person name="Podio M."/>
            <person name="Orjuela J."/>
            <person name="Siena L.A."/>
            <person name="Pessino S.C."/>
            <person name="Combes M.C."/>
            <person name="Mariac C."/>
            <person name="Albertini E."/>
            <person name="Pupilli F."/>
            <person name="Ortiz J.P.A."/>
            <person name="Leblanc O."/>
        </authorList>
    </citation>
    <scope>NUCLEOTIDE SEQUENCE [LARGE SCALE GENOMIC DNA]</scope>
    <source>
        <strain evidence="2">R1</strain>
        <tissue evidence="2">Leaf</tissue>
    </source>
</reference>
<accession>A0AAQ3SSL8</accession>
<evidence type="ECO:0000313" key="3">
    <source>
        <dbReference type="Proteomes" id="UP001341281"/>
    </source>
</evidence>
<name>A0AAQ3SSL8_PASNO</name>
<keyword evidence="3" id="KW-1185">Reference proteome</keyword>
<dbReference type="Proteomes" id="UP001341281">
    <property type="component" value="Chromosome 02"/>
</dbReference>
<proteinExistence type="predicted"/>
<dbReference type="AlphaFoldDB" id="A0AAQ3SSL8"/>
<dbReference type="EMBL" id="CP144746">
    <property type="protein sequence ID" value="WVZ59911.1"/>
    <property type="molecule type" value="Genomic_DNA"/>
</dbReference>
<organism evidence="2 3">
    <name type="scientific">Paspalum notatum var. saurae</name>
    <dbReference type="NCBI Taxonomy" id="547442"/>
    <lineage>
        <taxon>Eukaryota</taxon>
        <taxon>Viridiplantae</taxon>
        <taxon>Streptophyta</taxon>
        <taxon>Embryophyta</taxon>
        <taxon>Tracheophyta</taxon>
        <taxon>Spermatophyta</taxon>
        <taxon>Magnoliopsida</taxon>
        <taxon>Liliopsida</taxon>
        <taxon>Poales</taxon>
        <taxon>Poaceae</taxon>
        <taxon>PACMAD clade</taxon>
        <taxon>Panicoideae</taxon>
        <taxon>Andropogonodae</taxon>
        <taxon>Paspaleae</taxon>
        <taxon>Paspalinae</taxon>
        <taxon>Paspalum</taxon>
    </lineage>
</organism>
<protein>
    <submittedName>
        <fullName evidence="2">Uncharacterized protein</fullName>
    </submittedName>
</protein>
<feature type="compositionally biased region" description="Basic residues" evidence="1">
    <location>
        <begin position="39"/>
        <end position="56"/>
    </location>
</feature>
<sequence length="146" mass="15741">MPPALQDRSGARRSPETDAGGCAGEMTTVGRGTLPPSMRKLRKPRRRGGKKRWTKAGLRISRRRALQEAAKRTIVAKSERAAMSRRTSGGSAGGVDVAVPMWIDLKAVLIRIRLIGSLDPGVWNLTDGSAFRSRGCASREKGGKAF</sequence>
<evidence type="ECO:0000313" key="2">
    <source>
        <dbReference type="EMBL" id="WVZ59911.1"/>
    </source>
</evidence>
<gene>
    <name evidence="2" type="ORF">U9M48_009995</name>
</gene>
<feature type="region of interest" description="Disordered" evidence="1">
    <location>
        <begin position="1"/>
        <end position="56"/>
    </location>
</feature>